<proteinExistence type="predicted"/>
<evidence type="ECO:0000259" key="1">
    <source>
        <dbReference type="Pfam" id="PF13360"/>
    </source>
</evidence>
<gene>
    <name evidence="2" type="ORF">MNBD_PLANCTO02-1458</name>
</gene>
<dbReference type="InterPro" id="IPR015943">
    <property type="entry name" value="WD40/YVTN_repeat-like_dom_sf"/>
</dbReference>
<dbReference type="AlphaFoldDB" id="A0A3B1DNJ0"/>
<dbReference type="PANTHER" id="PTHR34512">
    <property type="entry name" value="CELL SURFACE PROTEIN"/>
    <property type="match status" value="1"/>
</dbReference>
<accession>A0A3B1DNJ0</accession>
<dbReference type="Gene3D" id="2.40.128.630">
    <property type="match status" value="1"/>
</dbReference>
<dbReference type="InterPro" id="IPR002372">
    <property type="entry name" value="PQQ_rpt_dom"/>
</dbReference>
<sequence>MHRQQQNRFFVLMFFVLLSFSSTKTDGGNWTRFRGKNGAGISEEKEIPVKWSQKDYQWDIELPGVGHSSPIVYKGTLFITSAVDEGALRMLFCLDAKTGKKRWVRSIGMSLSHKHLKGSWASSTPATDGKQVYVVFADEERCFLSAYDFQGNLKWRRVTVSNEHVHGQGVSPIVFDGMVILPGDKEGPSSYIAYNANTGKTIWSTLRTIRRTSYATPFILRREGKKPELITASGAMGICSLDPYTGKINWFSGELPMRTVASPIIGNGLIFQTCGGGGRGKLLIGLNPDDQRTKQMIAPSYQLEKNLPYVPTPVFYKKHLFLWCDNGVVRCLKFPEGKNIWTKRVKGKYSSSPLCIDGKLYCISEEGEVVVIAASPKYELLGRTALGDPSYATPTVAGGYLFLRSFHRLKCLQKKRNYSAVKFIK</sequence>
<dbReference type="InterPro" id="IPR011047">
    <property type="entry name" value="Quinoprotein_ADH-like_sf"/>
</dbReference>
<reference evidence="2" key="1">
    <citation type="submission" date="2018-06" db="EMBL/GenBank/DDBJ databases">
        <authorList>
            <person name="Zhirakovskaya E."/>
        </authorList>
    </citation>
    <scope>NUCLEOTIDE SEQUENCE</scope>
</reference>
<dbReference type="SUPFAM" id="SSF50998">
    <property type="entry name" value="Quinoprotein alcohol dehydrogenase-like"/>
    <property type="match status" value="1"/>
</dbReference>
<dbReference type="PANTHER" id="PTHR34512:SF30">
    <property type="entry name" value="OUTER MEMBRANE PROTEIN ASSEMBLY FACTOR BAMB"/>
    <property type="match status" value="1"/>
</dbReference>
<dbReference type="Gene3D" id="2.130.10.10">
    <property type="entry name" value="YVTN repeat-like/Quinoprotein amine dehydrogenase"/>
    <property type="match status" value="1"/>
</dbReference>
<dbReference type="EMBL" id="UOGL01000198">
    <property type="protein sequence ID" value="VAX38413.1"/>
    <property type="molecule type" value="Genomic_DNA"/>
</dbReference>
<feature type="domain" description="Pyrrolo-quinoline quinone repeat" evidence="1">
    <location>
        <begin position="58"/>
        <end position="205"/>
    </location>
</feature>
<organism evidence="2">
    <name type="scientific">hydrothermal vent metagenome</name>
    <dbReference type="NCBI Taxonomy" id="652676"/>
    <lineage>
        <taxon>unclassified sequences</taxon>
        <taxon>metagenomes</taxon>
        <taxon>ecological metagenomes</taxon>
    </lineage>
</organism>
<name>A0A3B1DNJ0_9ZZZZ</name>
<evidence type="ECO:0000313" key="2">
    <source>
        <dbReference type="EMBL" id="VAX38413.1"/>
    </source>
</evidence>
<dbReference type="Pfam" id="PF13360">
    <property type="entry name" value="PQQ_2"/>
    <property type="match status" value="1"/>
</dbReference>
<protein>
    <recommendedName>
        <fullName evidence="1">Pyrrolo-quinoline quinone repeat domain-containing protein</fullName>
    </recommendedName>
</protein>